<organism evidence="3 4">
    <name type="scientific">Aquimarina litoralis</name>
    <dbReference type="NCBI Taxonomy" id="584605"/>
    <lineage>
        <taxon>Bacteria</taxon>
        <taxon>Pseudomonadati</taxon>
        <taxon>Bacteroidota</taxon>
        <taxon>Flavobacteriia</taxon>
        <taxon>Flavobacteriales</taxon>
        <taxon>Flavobacteriaceae</taxon>
        <taxon>Aquimarina</taxon>
    </lineage>
</organism>
<sequence>MIYTSQTYSQTQIGEDIDGEDSVDLLGSATAISDDGTVVAVGVERNTGNGSNTGQAKVYQNINDQWVQMGSTLYGNEGDNFGNSVALSSDGSIVAVASRGINVYTRVFQYNGTDWVQLGADFEREVNDRFSTVIGLSLSSDGNRIAIGMPLNEDQGRYTGQVRIYEYINNDWVQIGQDINGKGTVSLIDERFGHSVSLSDDGNRVGVGAPGSGLAVGKVRVYEFDGMDWSQIGSDFGPGNQGGQSGATVSMSADGDRIAVSVPGTVLGAAYIYDYNGNQWVTSEIFDKTGNCKVSLSADGERLAISDFTYNWTGDGFNEGMYGNVRIYEYDHISQKWPLLGTEIIGEKSWDEFGSSVALSGDGTTVIAGAAYNDDNGLSNQGHARVFQFESNNLSIGEHTLETSISIYPNPVVDKLQVILQNGNNLEKITIYALDGKKILEVTKPSTSIDLQELPKGIYMLRMESNKEVSTQRIVRN</sequence>
<evidence type="ECO:0000313" key="3">
    <source>
        <dbReference type="EMBL" id="GAA0721459.1"/>
    </source>
</evidence>
<keyword evidence="1" id="KW-0732">Signal</keyword>
<dbReference type="Gene3D" id="2.130.10.10">
    <property type="entry name" value="YVTN repeat-like/Quinoprotein amine dehydrogenase"/>
    <property type="match status" value="1"/>
</dbReference>
<dbReference type="Pfam" id="PF18962">
    <property type="entry name" value="Por_Secre_tail"/>
    <property type="match status" value="1"/>
</dbReference>
<proteinExistence type="predicted"/>
<dbReference type="Proteomes" id="UP001501758">
    <property type="component" value="Unassembled WGS sequence"/>
</dbReference>
<comment type="caution">
    <text evidence="3">The sequence shown here is derived from an EMBL/GenBank/DDBJ whole genome shotgun (WGS) entry which is preliminary data.</text>
</comment>
<dbReference type="SUPFAM" id="SSF82171">
    <property type="entry name" value="DPP6 N-terminal domain-like"/>
    <property type="match status" value="1"/>
</dbReference>
<name>A0ABN1IU82_9FLAO</name>
<dbReference type="EMBL" id="BAAAGE010000002">
    <property type="protein sequence ID" value="GAA0721459.1"/>
    <property type="molecule type" value="Genomic_DNA"/>
</dbReference>
<accession>A0ABN1IU82</accession>
<dbReference type="InterPro" id="IPR026444">
    <property type="entry name" value="Secre_tail"/>
</dbReference>
<dbReference type="NCBIfam" id="TIGR04183">
    <property type="entry name" value="Por_Secre_tail"/>
    <property type="match status" value="1"/>
</dbReference>
<dbReference type="Pfam" id="PF14312">
    <property type="entry name" value="FG-GAP_2"/>
    <property type="match status" value="1"/>
</dbReference>
<feature type="domain" description="Secretion system C-terminal sorting" evidence="2">
    <location>
        <begin position="407"/>
        <end position="475"/>
    </location>
</feature>
<keyword evidence="4" id="KW-1185">Reference proteome</keyword>
<dbReference type="InterPro" id="IPR013517">
    <property type="entry name" value="FG-GAP"/>
</dbReference>
<reference evidence="3 4" key="1">
    <citation type="journal article" date="2019" name="Int. J. Syst. Evol. Microbiol.">
        <title>The Global Catalogue of Microorganisms (GCM) 10K type strain sequencing project: providing services to taxonomists for standard genome sequencing and annotation.</title>
        <authorList>
            <consortium name="The Broad Institute Genomics Platform"/>
            <consortium name="The Broad Institute Genome Sequencing Center for Infectious Disease"/>
            <person name="Wu L."/>
            <person name="Ma J."/>
        </authorList>
    </citation>
    <scope>NUCLEOTIDE SEQUENCE [LARGE SCALE GENOMIC DNA]</scope>
    <source>
        <strain evidence="3 4">JCM 15974</strain>
    </source>
</reference>
<evidence type="ECO:0000256" key="1">
    <source>
        <dbReference type="ARBA" id="ARBA00022729"/>
    </source>
</evidence>
<dbReference type="PANTHER" id="PTHR36220:SF1">
    <property type="entry name" value="GAMMA TUBULIN COMPLEX COMPONENT C-TERMINAL DOMAIN-CONTAINING PROTEIN"/>
    <property type="match status" value="1"/>
</dbReference>
<gene>
    <name evidence="3" type="ORF">GCM10009430_22750</name>
</gene>
<evidence type="ECO:0000313" key="4">
    <source>
        <dbReference type="Proteomes" id="UP001501758"/>
    </source>
</evidence>
<protein>
    <recommendedName>
        <fullName evidence="2">Secretion system C-terminal sorting domain-containing protein</fullName>
    </recommendedName>
</protein>
<dbReference type="PANTHER" id="PTHR36220">
    <property type="entry name" value="UNNAMED PRODUCT"/>
    <property type="match status" value="1"/>
</dbReference>
<evidence type="ECO:0000259" key="2">
    <source>
        <dbReference type="Pfam" id="PF18962"/>
    </source>
</evidence>
<dbReference type="InterPro" id="IPR015943">
    <property type="entry name" value="WD40/YVTN_repeat-like_dom_sf"/>
</dbReference>